<protein>
    <submittedName>
        <fullName evidence="6">CUGBP Elav-like family member 6</fullName>
    </submittedName>
</protein>
<evidence type="ECO:0000313" key="6">
    <source>
        <dbReference type="EMBL" id="TKR71185.1"/>
    </source>
</evidence>
<dbReference type="PROSITE" id="PS50102">
    <property type="entry name" value="RRM"/>
    <property type="match status" value="3"/>
</dbReference>
<accession>A0A4V6A0G1</accession>
<proteinExistence type="predicted"/>
<dbReference type="FunFam" id="3.30.70.330:FF:000334">
    <property type="entry name" value="RNA-binding protein BRN1"/>
    <property type="match status" value="1"/>
</dbReference>
<dbReference type="PANTHER" id="PTHR24012">
    <property type="entry name" value="RNA BINDING PROTEIN"/>
    <property type="match status" value="1"/>
</dbReference>
<dbReference type="SUPFAM" id="SSF54928">
    <property type="entry name" value="RNA-binding domain, RBD"/>
    <property type="match status" value="2"/>
</dbReference>
<dbReference type="AlphaFoldDB" id="A0A4V6A0G1"/>
<dbReference type="InterPro" id="IPR012677">
    <property type="entry name" value="Nucleotide-bd_a/b_plait_sf"/>
</dbReference>
<name>A0A4V6A0G1_POPAL</name>
<evidence type="ECO:0000256" key="1">
    <source>
        <dbReference type="ARBA" id="ARBA00022737"/>
    </source>
</evidence>
<feature type="domain" description="RRM" evidence="5">
    <location>
        <begin position="19"/>
        <end position="100"/>
    </location>
</feature>
<dbReference type="PRINTS" id="PR00961">
    <property type="entry name" value="HUDSXLRNA"/>
</dbReference>
<keyword evidence="2 3" id="KW-0694">RNA-binding</keyword>
<dbReference type="STRING" id="43335.A0A4V6A0G1"/>
<dbReference type="GO" id="GO:0003723">
    <property type="term" value="F:RNA binding"/>
    <property type="evidence" value="ECO:0007669"/>
    <property type="project" value="UniProtKB-UniRule"/>
</dbReference>
<dbReference type="CDD" id="cd12361">
    <property type="entry name" value="RRM1_2_CELF1-6_like"/>
    <property type="match status" value="1"/>
</dbReference>
<dbReference type="InterPro" id="IPR002343">
    <property type="entry name" value="Hud_Sxl_RNA"/>
</dbReference>
<gene>
    <name evidence="6" type="ORF">D5086_0000303250</name>
</gene>
<dbReference type="InterPro" id="IPR000504">
    <property type="entry name" value="RRM_dom"/>
</dbReference>
<feature type="domain" description="RRM" evidence="5">
    <location>
        <begin position="307"/>
        <end position="385"/>
    </location>
</feature>
<reference evidence="6" key="1">
    <citation type="submission" date="2018-10" db="EMBL/GenBank/DDBJ databases">
        <title>Population genomic analysis revealed the cold adaptation of white poplar.</title>
        <authorList>
            <person name="Liu Y.-J."/>
        </authorList>
    </citation>
    <scope>NUCLEOTIDE SEQUENCE [LARGE SCALE GENOMIC DNA]</scope>
    <source>
        <strain evidence="6">PAL-ZL1</strain>
    </source>
</reference>
<evidence type="ECO:0000259" key="5">
    <source>
        <dbReference type="PROSITE" id="PS50102"/>
    </source>
</evidence>
<feature type="domain" description="RRM" evidence="5">
    <location>
        <begin position="107"/>
        <end position="153"/>
    </location>
</feature>
<dbReference type="GO" id="GO:1990904">
    <property type="term" value="C:ribonucleoprotein complex"/>
    <property type="evidence" value="ECO:0007669"/>
    <property type="project" value="InterPro"/>
</dbReference>
<feature type="region of interest" description="Disordered" evidence="4">
    <location>
        <begin position="169"/>
        <end position="188"/>
    </location>
</feature>
<evidence type="ECO:0000256" key="4">
    <source>
        <dbReference type="SAM" id="MobiDB-lite"/>
    </source>
</evidence>
<dbReference type="EMBL" id="RCHU01001188">
    <property type="protein sequence ID" value="TKR71185.1"/>
    <property type="molecule type" value="Genomic_DNA"/>
</dbReference>
<dbReference type="Pfam" id="PF00076">
    <property type="entry name" value="RRM_1"/>
    <property type="match status" value="3"/>
</dbReference>
<dbReference type="SMART" id="SM00360">
    <property type="entry name" value="RRM"/>
    <property type="match status" value="3"/>
</dbReference>
<evidence type="ECO:0000256" key="2">
    <source>
        <dbReference type="ARBA" id="ARBA00022884"/>
    </source>
</evidence>
<evidence type="ECO:0000256" key="3">
    <source>
        <dbReference type="PROSITE-ProRule" id="PRU00176"/>
    </source>
</evidence>
<dbReference type="Gene3D" id="3.30.70.330">
    <property type="match status" value="3"/>
</dbReference>
<keyword evidence="1" id="KW-0677">Repeat</keyword>
<dbReference type="InterPro" id="IPR035979">
    <property type="entry name" value="RBD_domain_sf"/>
</dbReference>
<sequence length="392" mass="42633">MAEGEKEKKSSSSNNEESVKLFVGQVPKHMTEDELLAMFKEFALVDEVNIIKDKTTRASRGCCFLICPSRQEADKAVNACHNKKALPGASSPLQVKYADGELERLEHKLFVGMLPKNVSEAELSDLFSKYGIIKDLQILRGSQQTSKGCAFLKQVMDFWQNSINTEKERQARRAQKAQSQAMPNADSQHPSLFGALPMGYAPPYNGYGYQAPGAYELVPYRLRGGIRPDLSLNISPRNYAPASYMGSAYPTMPGLQYPIVYPGAIMSHRPLSNSPGTLSPTVPSCNSATSSVASGSSGGQVEGPPGANLFIYHIPQEFGDQELANTFQAFGQVLSAKVFVDKATGVSKCFGFVSYDSPGAAQNAINMMNGCQLGGKKLKVQLKKDNKQSKPY</sequence>
<dbReference type="CDD" id="cd12362">
    <property type="entry name" value="RRM3_CELF1-6"/>
    <property type="match status" value="1"/>
</dbReference>
<organism evidence="6">
    <name type="scientific">Populus alba</name>
    <name type="common">White poplar</name>
    <dbReference type="NCBI Taxonomy" id="43335"/>
    <lineage>
        <taxon>Eukaryota</taxon>
        <taxon>Viridiplantae</taxon>
        <taxon>Streptophyta</taxon>
        <taxon>Embryophyta</taxon>
        <taxon>Tracheophyta</taxon>
        <taxon>Spermatophyta</taxon>
        <taxon>Magnoliopsida</taxon>
        <taxon>eudicotyledons</taxon>
        <taxon>Gunneridae</taxon>
        <taxon>Pentapetalae</taxon>
        <taxon>rosids</taxon>
        <taxon>fabids</taxon>
        <taxon>Malpighiales</taxon>
        <taxon>Salicaceae</taxon>
        <taxon>Saliceae</taxon>
        <taxon>Populus</taxon>
    </lineage>
</organism>
<dbReference type="FunFam" id="3.30.70.330:FF:000302">
    <property type="entry name" value="RNA-binding protein BRN1"/>
    <property type="match status" value="1"/>
</dbReference>
<comment type="caution">
    <text evidence="6">The sequence shown here is derived from an EMBL/GenBank/DDBJ whole genome shotgun (WGS) entry which is preliminary data.</text>
</comment>